<proteinExistence type="predicted"/>
<gene>
    <name evidence="2" type="ORF">QYE76_017462</name>
</gene>
<name>A0AAD8UXF0_LOLMU</name>
<comment type="caution">
    <text evidence="2">The sequence shown here is derived from an EMBL/GenBank/DDBJ whole genome shotgun (WGS) entry which is preliminary data.</text>
</comment>
<dbReference type="Proteomes" id="UP001231189">
    <property type="component" value="Unassembled WGS sequence"/>
</dbReference>
<evidence type="ECO:0000313" key="3">
    <source>
        <dbReference type="Proteomes" id="UP001231189"/>
    </source>
</evidence>
<organism evidence="2 3">
    <name type="scientific">Lolium multiflorum</name>
    <name type="common">Italian ryegrass</name>
    <name type="synonym">Lolium perenne subsp. multiflorum</name>
    <dbReference type="NCBI Taxonomy" id="4521"/>
    <lineage>
        <taxon>Eukaryota</taxon>
        <taxon>Viridiplantae</taxon>
        <taxon>Streptophyta</taxon>
        <taxon>Embryophyta</taxon>
        <taxon>Tracheophyta</taxon>
        <taxon>Spermatophyta</taxon>
        <taxon>Magnoliopsida</taxon>
        <taxon>Liliopsida</taxon>
        <taxon>Poales</taxon>
        <taxon>Poaceae</taxon>
        <taxon>BOP clade</taxon>
        <taxon>Pooideae</taxon>
        <taxon>Poodae</taxon>
        <taxon>Poeae</taxon>
        <taxon>Poeae Chloroplast Group 2 (Poeae type)</taxon>
        <taxon>Loliodinae</taxon>
        <taxon>Loliinae</taxon>
        <taxon>Lolium</taxon>
    </lineage>
</organism>
<protein>
    <submittedName>
        <fullName evidence="2">Uncharacterized protein</fullName>
    </submittedName>
</protein>
<accession>A0AAD8UXF0</accession>
<keyword evidence="3" id="KW-1185">Reference proteome</keyword>
<feature type="region of interest" description="Disordered" evidence="1">
    <location>
        <begin position="127"/>
        <end position="196"/>
    </location>
</feature>
<dbReference type="AlphaFoldDB" id="A0AAD8UXF0"/>
<dbReference type="PROSITE" id="PS50096">
    <property type="entry name" value="IQ"/>
    <property type="match status" value="1"/>
</dbReference>
<feature type="compositionally biased region" description="Low complexity" evidence="1">
    <location>
        <begin position="140"/>
        <end position="162"/>
    </location>
</feature>
<evidence type="ECO:0000256" key="1">
    <source>
        <dbReference type="SAM" id="MobiDB-lite"/>
    </source>
</evidence>
<reference evidence="2" key="1">
    <citation type="submission" date="2023-07" db="EMBL/GenBank/DDBJ databases">
        <title>A chromosome-level genome assembly of Lolium multiflorum.</title>
        <authorList>
            <person name="Chen Y."/>
            <person name="Copetti D."/>
            <person name="Kolliker R."/>
            <person name="Studer B."/>
        </authorList>
    </citation>
    <scope>NUCLEOTIDE SEQUENCE</scope>
    <source>
        <strain evidence="2">02402/16</strain>
        <tissue evidence="2">Leaf</tissue>
    </source>
</reference>
<feature type="compositionally biased region" description="Pro residues" evidence="1">
    <location>
        <begin position="163"/>
        <end position="178"/>
    </location>
</feature>
<evidence type="ECO:0000313" key="2">
    <source>
        <dbReference type="EMBL" id="KAK1566253.1"/>
    </source>
</evidence>
<dbReference type="EMBL" id="JAUUTY010000963">
    <property type="protein sequence ID" value="KAK1566253.1"/>
    <property type="molecule type" value="Genomic_DNA"/>
</dbReference>
<sequence>MATTTGAPPRPVPATSTAPLPVALTPEEIAGAIRDLTTAVQEIRLFLAGPYGPPPPAALLPWQPTHQAASAAIAGPLQPTLLLSSLPPDAGLLQSLSTISGPGPTSAPGIPLLQQLAAFFPTGTLQQQQQQLPLPPTPPLQLLSSPTLSLPFGGQLQQQQQLPSPPTPQQRLLPPPTLSLPFGGQLLPSPPTPQQWLLPPPTPSLPFGGVGSTLTPCSPSTPPGMPFHQVRFPPSPSPLPAWIAIHQVSAAVRLQAAARSLLVRRRVREMRDLQLQLLQVALRCATDLDLVRWDLGRAVSPTGGGHAAFPAGSDLKVCAIDSHPAGRRHGVTDRSAPHSTTAFRRQPPRGLLLSRWFPWDPGGCTVES</sequence>